<dbReference type="Gene3D" id="3.40.50.720">
    <property type="entry name" value="NAD(P)-binding Rossmann-like Domain"/>
    <property type="match status" value="1"/>
</dbReference>
<dbReference type="RefSeq" id="XP_007725335.1">
    <property type="nucleotide sequence ID" value="XM_007727145.1"/>
</dbReference>
<dbReference type="InterPro" id="IPR002347">
    <property type="entry name" value="SDR_fam"/>
</dbReference>
<dbReference type="Proteomes" id="UP000019484">
    <property type="component" value="Unassembled WGS sequence"/>
</dbReference>
<dbReference type="PANTHER" id="PTHR42760:SF37">
    <property type="entry name" value="CLAVALDEHYDE DEHYDROGENASE"/>
    <property type="match status" value="1"/>
</dbReference>
<gene>
    <name evidence="3" type="ORF">A1O1_06266</name>
</gene>
<dbReference type="PRINTS" id="PR00081">
    <property type="entry name" value="GDHRDH"/>
</dbReference>
<dbReference type="PANTHER" id="PTHR42760">
    <property type="entry name" value="SHORT-CHAIN DEHYDROGENASES/REDUCTASES FAMILY MEMBER"/>
    <property type="match status" value="1"/>
</dbReference>
<evidence type="ECO:0000313" key="3">
    <source>
        <dbReference type="EMBL" id="EXJ85897.1"/>
    </source>
</evidence>
<dbReference type="AlphaFoldDB" id="W9XZE6"/>
<dbReference type="GeneID" id="19161134"/>
<keyword evidence="4" id="KW-1185">Reference proteome</keyword>
<evidence type="ECO:0000256" key="1">
    <source>
        <dbReference type="ARBA" id="ARBA00006484"/>
    </source>
</evidence>
<accession>W9XZE6</accession>
<comment type="similarity">
    <text evidence="1">Belongs to the short-chain dehydrogenases/reductases (SDR) family.</text>
</comment>
<reference evidence="3 4" key="1">
    <citation type="submission" date="2013-03" db="EMBL/GenBank/DDBJ databases">
        <title>The Genome Sequence of Capronia coronata CBS 617.96.</title>
        <authorList>
            <consortium name="The Broad Institute Genomics Platform"/>
            <person name="Cuomo C."/>
            <person name="de Hoog S."/>
            <person name="Gorbushina A."/>
            <person name="Walker B."/>
            <person name="Young S.K."/>
            <person name="Zeng Q."/>
            <person name="Gargeya S."/>
            <person name="Fitzgerald M."/>
            <person name="Haas B."/>
            <person name="Abouelleil A."/>
            <person name="Allen A.W."/>
            <person name="Alvarado L."/>
            <person name="Arachchi H.M."/>
            <person name="Berlin A.M."/>
            <person name="Chapman S.B."/>
            <person name="Gainer-Dewar J."/>
            <person name="Goldberg J."/>
            <person name="Griggs A."/>
            <person name="Gujja S."/>
            <person name="Hansen M."/>
            <person name="Howarth C."/>
            <person name="Imamovic A."/>
            <person name="Ireland A."/>
            <person name="Larimer J."/>
            <person name="McCowan C."/>
            <person name="Murphy C."/>
            <person name="Pearson M."/>
            <person name="Poon T.W."/>
            <person name="Priest M."/>
            <person name="Roberts A."/>
            <person name="Saif S."/>
            <person name="Shea T."/>
            <person name="Sisk P."/>
            <person name="Sykes S."/>
            <person name="Wortman J."/>
            <person name="Nusbaum C."/>
            <person name="Birren B."/>
        </authorList>
    </citation>
    <scope>NUCLEOTIDE SEQUENCE [LARGE SCALE GENOMIC DNA]</scope>
    <source>
        <strain evidence="3 4">CBS 617.96</strain>
    </source>
</reference>
<dbReference type="InterPro" id="IPR036291">
    <property type="entry name" value="NAD(P)-bd_dom_sf"/>
</dbReference>
<evidence type="ECO:0000313" key="4">
    <source>
        <dbReference type="Proteomes" id="UP000019484"/>
    </source>
</evidence>
<dbReference type="CDD" id="cd05233">
    <property type="entry name" value="SDR_c"/>
    <property type="match status" value="1"/>
</dbReference>
<comment type="caution">
    <text evidence="3">The sequence shown here is derived from an EMBL/GenBank/DDBJ whole genome shotgun (WGS) entry which is preliminary data.</text>
</comment>
<keyword evidence="2" id="KW-0560">Oxidoreductase</keyword>
<dbReference type="EMBL" id="AMWN01000005">
    <property type="protein sequence ID" value="EXJ85897.1"/>
    <property type="molecule type" value="Genomic_DNA"/>
</dbReference>
<evidence type="ECO:0000256" key="2">
    <source>
        <dbReference type="ARBA" id="ARBA00023002"/>
    </source>
</evidence>
<dbReference type="Pfam" id="PF00106">
    <property type="entry name" value="adh_short"/>
    <property type="match status" value="1"/>
</dbReference>
<dbReference type="GO" id="GO:0016616">
    <property type="term" value="F:oxidoreductase activity, acting on the CH-OH group of donors, NAD or NADP as acceptor"/>
    <property type="evidence" value="ECO:0007669"/>
    <property type="project" value="TreeGrafter"/>
</dbReference>
<name>W9XZE6_9EURO</name>
<proteinExistence type="inferred from homology"/>
<organism evidence="3 4">
    <name type="scientific">Capronia coronata CBS 617.96</name>
    <dbReference type="NCBI Taxonomy" id="1182541"/>
    <lineage>
        <taxon>Eukaryota</taxon>
        <taxon>Fungi</taxon>
        <taxon>Dikarya</taxon>
        <taxon>Ascomycota</taxon>
        <taxon>Pezizomycotina</taxon>
        <taxon>Eurotiomycetes</taxon>
        <taxon>Chaetothyriomycetidae</taxon>
        <taxon>Chaetothyriales</taxon>
        <taxon>Herpotrichiellaceae</taxon>
        <taxon>Capronia</taxon>
    </lineage>
</organism>
<dbReference type="HOGENOM" id="CLU_010194_8_0_1"/>
<dbReference type="OrthoDB" id="1933717at2759"/>
<dbReference type="STRING" id="1182541.W9XZE6"/>
<sequence>MAPSVATDVNRVINFVPTIHNDTYPTIDPLNANLSGKYVLITGASKGIGRATAMSFARAGASGIAILARSDLSSLVPELHTAAEKAGRAQPKILTLAADQTNETQVQAAADKVRTEFGRLDILINNAGYLEPWKPIVESDVNEWWKAFEVNVKGVYLMDRALIPLMLETENGDKTVITVSSRGALGARAGASAYQTSKNTVIRLNNFLSAEYADQRLLVYTVHPGSVETDLARGMPKYMYEHFYDTPELAGDMFVWLTKEKREWLNDRFISVAWDADEFLAKKEMVLKHDLLRYQLRT</sequence>
<dbReference type="eggNOG" id="KOG0725">
    <property type="taxonomic scope" value="Eukaryota"/>
</dbReference>
<dbReference type="SUPFAM" id="SSF51735">
    <property type="entry name" value="NAD(P)-binding Rossmann-fold domains"/>
    <property type="match status" value="1"/>
</dbReference>
<protein>
    <submittedName>
        <fullName evidence="3">Uncharacterized protein</fullName>
    </submittedName>
</protein>